<comment type="similarity">
    <text evidence="1">Belongs to the complex I 75 kDa subunit family.</text>
</comment>
<dbReference type="InterPro" id="IPR006655">
    <property type="entry name" value="Mopterin_OxRdtase_prok_CS"/>
</dbReference>
<feature type="domain" description="4Fe-4S ferredoxin-type" evidence="11">
    <location>
        <begin position="158"/>
        <end position="189"/>
    </location>
</feature>
<dbReference type="InterPro" id="IPR006657">
    <property type="entry name" value="MoPterin_dinucl-bd_dom"/>
</dbReference>
<feature type="domain" description="2Fe-2S ferredoxin-type" evidence="10">
    <location>
        <begin position="18"/>
        <end position="96"/>
    </location>
</feature>
<dbReference type="InterPro" id="IPR036010">
    <property type="entry name" value="2Fe-2S_ferredoxin-like_sf"/>
</dbReference>
<dbReference type="InterPro" id="IPR009010">
    <property type="entry name" value="Asp_de-COase-like_dom_sf"/>
</dbReference>
<dbReference type="InterPro" id="IPR001041">
    <property type="entry name" value="2Fe-2S_ferredoxin-type"/>
</dbReference>
<keyword evidence="3" id="KW-0004">4Fe-4S</keyword>
<keyword evidence="9" id="KW-0411">Iron-sulfur</keyword>
<dbReference type="GO" id="GO:0022904">
    <property type="term" value="P:respiratory electron transport chain"/>
    <property type="evidence" value="ECO:0007669"/>
    <property type="project" value="TreeGrafter"/>
</dbReference>
<keyword evidence="8" id="KW-0408">Iron</keyword>
<dbReference type="Pfam" id="PF13510">
    <property type="entry name" value="Fer2_4"/>
    <property type="match status" value="1"/>
</dbReference>
<dbReference type="PROSITE" id="PS51379">
    <property type="entry name" value="4FE4S_FER_2"/>
    <property type="match status" value="2"/>
</dbReference>
<dbReference type="InterPro" id="IPR050123">
    <property type="entry name" value="Prok_molybdopt-oxidoreductase"/>
</dbReference>
<dbReference type="Gene3D" id="3.10.20.740">
    <property type="match status" value="1"/>
</dbReference>
<dbReference type="SUPFAM" id="SSF54292">
    <property type="entry name" value="2Fe-2S ferredoxin-like"/>
    <property type="match status" value="1"/>
</dbReference>
<dbReference type="GO" id="GO:0051539">
    <property type="term" value="F:4 iron, 4 sulfur cluster binding"/>
    <property type="evidence" value="ECO:0007669"/>
    <property type="project" value="UniProtKB-KW"/>
</dbReference>
<name>A0A847S673_9NEIS</name>
<dbReference type="GO" id="GO:0043546">
    <property type="term" value="F:molybdopterin cofactor binding"/>
    <property type="evidence" value="ECO:0007669"/>
    <property type="project" value="InterPro"/>
</dbReference>
<dbReference type="Pfam" id="PF01568">
    <property type="entry name" value="Molydop_binding"/>
    <property type="match status" value="1"/>
</dbReference>
<evidence type="ECO:0000256" key="1">
    <source>
        <dbReference type="ARBA" id="ARBA00005404"/>
    </source>
</evidence>
<keyword evidence="15" id="KW-1185">Reference proteome</keyword>
<evidence type="ECO:0000256" key="9">
    <source>
        <dbReference type="ARBA" id="ARBA00023014"/>
    </source>
</evidence>
<dbReference type="GO" id="GO:0015942">
    <property type="term" value="P:formate metabolic process"/>
    <property type="evidence" value="ECO:0007669"/>
    <property type="project" value="InterPro"/>
</dbReference>
<evidence type="ECO:0000259" key="13">
    <source>
        <dbReference type="PROSITE" id="PS51839"/>
    </source>
</evidence>
<dbReference type="GO" id="GO:0008863">
    <property type="term" value="F:formate dehydrogenase (NAD+) activity"/>
    <property type="evidence" value="ECO:0007669"/>
    <property type="project" value="InterPro"/>
</dbReference>
<sequence length="953" mass="104138">MTSKFETDFGTPAVQSDQQVTLTIDGQAVTVPAGTSIMRAASEAGGSIPKLCATDSLQSFGSCRMCLVEIEGRRGYPASCTTPVEAGMVVRTQSDKLADLRRGVMELYISDHPLDCLTCASNGNCELQDVAGQVGLREVRYGLEGANHLQDQKDTSNPYFDYDPAKCIVCNRCVRACEEVQGTFALTIEGRGFESRVAAAGGKDFLDSECVSCGACVQACPTATLTEKSVIQWGQPERSVTTTCAYCGVGCSFRAEMKGNKVVRMVPAKEGPANRGHACVKGRFAWGYATHPDRITKPMIRKKITDPWQEVSWEEALQYAASEFRRLQTQYGRDAIGGITSSRCTNEETYLVQKLIRAAFGNNNVDTCARVCHSPTGYGLKQTLGESAGTQNFDSVMHTDVVIVIGANPTDGHPVFASRLKRRLRQGAKLIVIDPRRIDLVDSPHARAVHHLPLRPGTNVAMLNALAHVIVSENLLAESFIAERCDDAAFGKWRDFVAQVECSPEAMEAVTGVPAADVRAAARLYATQGNGAIYYGLGVTEHSQGSTAVMAIANLAMATGNIGREGVGVNPLRGQNNVQGSCDMGSFPHELPGYRHVSDDATRNLFESAWGVSLQNEPGLRIPNMFEAALDGSFKGLYCQGEDIAQSDPNTQHVAAALSAMECVVVQDIFLNETAQYAHVFLPGSSFLEKDGTFTNAERRISRVRKVMPPLAGKADWEVTVALAEALGYRMDYRHPSEIMDEIARLTPTFHGVSYARLEEKGSLQWPCNDDAPDGTPTMHLNQFVRGKGRFMLTRYVATDEKVNSRFPLLLTTGRILSQYNVGAQTRRTANVAWHDEDRLELHPSDAEDRGIAEGDWVGIHSRAGETVLRATLTERVQPGVVYTTFHFPESGANVITTDNSDWATNCPEYKVTAVQVVKVTQPSEWQQRHRSFTQQQQALLKGRRKAVTEPGR</sequence>
<evidence type="ECO:0000259" key="10">
    <source>
        <dbReference type="PROSITE" id="PS51085"/>
    </source>
</evidence>
<dbReference type="SUPFAM" id="SSF50692">
    <property type="entry name" value="ADC-like"/>
    <property type="match status" value="1"/>
</dbReference>
<reference evidence="14 15" key="1">
    <citation type="submission" date="2020-04" db="EMBL/GenBank/DDBJ databases">
        <title>Draft genome of Leeia sp. IMCC25680.</title>
        <authorList>
            <person name="Song J."/>
            <person name="Cho J.-C."/>
        </authorList>
    </citation>
    <scope>NUCLEOTIDE SEQUENCE [LARGE SCALE GENOMIC DNA]</scope>
    <source>
        <strain evidence="14 15">IMCC25680</strain>
    </source>
</reference>
<dbReference type="RefSeq" id="WP_168876176.1">
    <property type="nucleotide sequence ID" value="NZ_JABAIM010000001.1"/>
</dbReference>
<dbReference type="SMART" id="SM00929">
    <property type="entry name" value="NADH-G_4Fe-4S_3"/>
    <property type="match status" value="1"/>
</dbReference>
<dbReference type="Gene3D" id="3.40.50.740">
    <property type="match status" value="1"/>
</dbReference>
<dbReference type="SUPFAM" id="SSF54862">
    <property type="entry name" value="4Fe-4S ferredoxins"/>
    <property type="match status" value="1"/>
</dbReference>
<dbReference type="Pfam" id="PF04879">
    <property type="entry name" value="Molybdop_Fe4S4"/>
    <property type="match status" value="1"/>
</dbReference>
<keyword evidence="4" id="KW-0001">2Fe-2S</keyword>
<dbReference type="PANTHER" id="PTHR43105">
    <property type="entry name" value="RESPIRATORY NITRATE REDUCTASE"/>
    <property type="match status" value="1"/>
</dbReference>
<dbReference type="Pfam" id="PF12838">
    <property type="entry name" value="Fer4_7"/>
    <property type="match status" value="1"/>
</dbReference>
<dbReference type="FunFam" id="2.20.25.90:FF:000001">
    <property type="entry name" value="Formate dehydrogenase subunit alpha"/>
    <property type="match status" value="1"/>
</dbReference>
<dbReference type="Pfam" id="PF10588">
    <property type="entry name" value="NADH-G_4Fe-4S_3"/>
    <property type="match status" value="1"/>
</dbReference>
<evidence type="ECO:0000259" key="11">
    <source>
        <dbReference type="PROSITE" id="PS51379"/>
    </source>
</evidence>
<dbReference type="NCBIfam" id="TIGR01591">
    <property type="entry name" value="Fdh-alpha"/>
    <property type="match status" value="1"/>
</dbReference>
<dbReference type="PROSITE" id="PS51085">
    <property type="entry name" value="2FE2S_FER_2"/>
    <property type="match status" value="1"/>
</dbReference>
<dbReference type="Gene3D" id="2.40.40.20">
    <property type="match status" value="1"/>
</dbReference>
<dbReference type="GO" id="GO:0051537">
    <property type="term" value="F:2 iron, 2 sulfur cluster binding"/>
    <property type="evidence" value="ECO:0007669"/>
    <property type="project" value="UniProtKB-KW"/>
</dbReference>
<proteinExistence type="inferred from homology"/>
<accession>A0A847S673</accession>
<dbReference type="InterPro" id="IPR006963">
    <property type="entry name" value="Mopterin_OxRdtase_4Fe-4S_dom"/>
</dbReference>
<evidence type="ECO:0000256" key="8">
    <source>
        <dbReference type="ARBA" id="ARBA00023004"/>
    </source>
</evidence>
<keyword evidence="6" id="KW-0677">Repeat</keyword>
<dbReference type="PANTHER" id="PTHR43105:SF14">
    <property type="entry name" value="FORMATE DEHYDROGENASE H"/>
    <property type="match status" value="1"/>
</dbReference>
<dbReference type="PROSITE" id="PS51669">
    <property type="entry name" value="4FE4S_MOW_BIS_MGD"/>
    <property type="match status" value="1"/>
</dbReference>
<evidence type="ECO:0000256" key="7">
    <source>
        <dbReference type="ARBA" id="ARBA00023002"/>
    </source>
</evidence>
<dbReference type="PROSITE" id="PS00198">
    <property type="entry name" value="4FE4S_FER_1"/>
    <property type="match status" value="2"/>
</dbReference>
<dbReference type="PROSITE" id="PS51839">
    <property type="entry name" value="4FE4S_HC3"/>
    <property type="match status" value="1"/>
</dbReference>
<evidence type="ECO:0000313" key="14">
    <source>
        <dbReference type="EMBL" id="NLR74567.1"/>
    </source>
</evidence>
<dbReference type="CDD" id="cd00207">
    <property type="entry name" value="fer2"/>
    <property type="match status" value="1"/>
</dbReference>
<dbReference type="Pfam" id="PF00384">
    <property type="entry name" value="Molybdopterin"/>
    <property type="match status" value="1"/>
</dbReference>
<dbReference type="InterPro" id="IPR017896">
    <property type="entry name" value="4Fe4S_Fe-S-bd"/>
</dbReference>
<evidence type="ECO:0000256" key="6">
    <source>
        <dbReference type="ARBA" id="ARBA00022737"/>
    </source>
</evidence>
<dbReference type="InterPro" id="IPR006656">
    <property type="entry name" value="Mopterin_OxRdtase"/>
</dbReference>
<feature type="domain" description="4Fe-4S His(Cys)3-ligated-type" evidence="13">
    <location>
        <begin position="96"/>
        <end position="135"/>
    </location>
</feature>
<dbReference type="PIRSF" id="PIRSF036643">
    <property type="entry name" value="FDH_alpha"/>
    <property type="match status" value="1"/>
</dbReference>
<keyword evidence="7" id="KW-0560">Oxidoreductase</keyword>
<evidence type="ECO:0000259" key="12">
    <source>
        <dbReference type="PROSITE" id="PS51669"/>
    </source>
</evidence>
<dbReference type="EMBL" id="JABAIM010000001">
    <property type="protein sequence ID" value="NLR74567.1"/>
    <property type="molecule type" value="Genomic_DNA"/>
</dbReference>
<evidence type="ECO:0000256" key="3">
    <source>
        <dbReference type="ARBA" id="ARBA00022485"/>
    </source>
</evidence>
<dbReference type="AlphaFoldDB" id="A0A847S673"/>
<dbReference type="InterPro" id="IPR006478">
    <property type="entry name" value="Formate_DH_asu"/>
</dbReference>
<dbReference type="GO" id="GO:1990204">
    <property type="term" value="C:oxidoreductase complex"/>
    <property type="evidence" value="ECO:0007669"/>
    <property type="project" value="UniProtKB-ARBA"/>
</dbReference>
<gene>
    <name evidence="14" type="primary">fdhF</name>
    <name evidence="14" type="ORF">HF682_05285</name>
</gene>
<dbReference type="GO" id="GO:0046872">
    <property type="term" value="F:metal ion binding"/>
    <property type="evidence" value="ECO:0007669"/>
    <property type="project" value="UniProtKB-KW"/>
</dbReference>
<dbReference type="InterPro" id="IPR019574">
    <property type="entry name" value="NADH_UbQ_OxRdtase_Gsu_4Fe4S-bd"/>
</dbReference>
<protein>
    <submittedName>
        <fullName evidence="14">Formate dehydrogenase subunit alpha</fullName>
    </submittedName>
</protein>
<dbReference type="CDD" id="cd02753">
    <property type="entry name" value="MopB_Formate-Dh-H"/>
    <property type="match status" value="1"/>
</dbReference>
<dbReference type="InterPro" id="IPR041924">
    <property type="entry name" value="Formate_Dh-H_N"/>
</dbReference>
<organism evidence="14 15">
    <name type="scientific">Leeia aquatica</name>
    <dbReference type="NCBI Taxonomy" id="2725557"/>
    <lineage>
        <taxon>Bacteria</taxon>
        <taxon>Pseudomonadati</taxon>
        <taxon>Pseudomonadota</taxon>
        <taxon>Betaproteobacteria</taxon>
        <taxon>Neisseriales</taxon>
        <taxon>Leeiaceae</taxon>
        <taxon>Leeia</taxon>
    </lineage>
</organism>
<dbReference type="SMART" id="SM00926">
    <property type="entry name" value="Molybdop_Fe4S4"/>
    <property type="match status" value="1"/>
</dbReference>
<evidence type="ECO:0000313" key="15">
    <source>
        <dbReference type="Proteomes" id="UP000587991"/>
    </source>
</evidence>
<dbReference type="FunFam" id="3.30.70.20:FF:000035">
    <property type="entry name" value="Iron hydrogenase 1"/>
    <property type="match status" value="1"/>
</dbReference>
<dbReference type="InterPro" id="IPR017900">
    <property type="entry name" value="4Fe4S_Fe_S_CS"/>
</dbReference>
<dbReference type="Gene3D" id="3.40.228.10">
    <property type="entry name" value="Dimethylsulfoxide Reductase, domain 2"/>
    <property type="match status" value="1"/>
</dbReference>
<feature type="domain" description="4Fe-4S ferredoxin-type" evidence="11">
    <location>
        <begin position="202"/>
        <end position="230"/>
    </location>
</feature>
<keyword evidence="5" id="KW-0479">Metal-binding</keyword>
<dbReference type="GO" id="GO:0003954">
    <property type="term" value="F:NADH dehydrogenase activity"/>
    <property type="evidence" value="ECO:0007669"/>
    <property type="project" value="TreeGrafter"/>
</dbReference>
<dbReference type="SUPFAM" id="SSF53706">
    <property type="entry name" value="Formate dehydrogenase/DMSO reductase, domains 1-3"/>
    <property type="match status" value="1"/>
</dbReference>
<evidence type="ECO:0000256" key="2">
    <source>
        <dbReference type="ARBA" id="ARBA00007023"/>
    </source>
</evidence>
<comment type="caution">
    <text evidence="14">The sequence shown here is derived from an EMBL/GenBank/DDBJ whole genome shotgun (WGS) entry which is preliminary data.</text>
</comment>
<evidence type="ECO:0000256" key="5">
    <source>
        <dbReference type="ARBA" id="ARBA00022723"/>
    </source>
</evidence>
<dbReference type="CDD" id="cd00508">
    <property type="entry name" value="MopB_CT_Fdh-Nap-like"/>
    <property type="match status" value="1"/>
</dbReference>
<dbReference type="GO" id="GO:0016020">
    <property type="term" value="C:membrane"/>
    <property type="evidence" value="ECO:0007669"/>
    <property type="project" value="TreeGrafter"/>
</dbReference>
<dbReference type="Proteomes" id="UP000587991">
    <property type="component" value="Unassembled WGS sequence"/>
</dbReference>
<evidence type="ECO:0000256" key="4">
    <source>
        <dbReference type="ARBA" id="ARBA00022714"/>
    </source>
</evidence>
<dbReference type="FunFam" id="3.10.20.740:FF:000005">
    <property type="entry name" value="NADH:ubiquinone oxidoreductase subunit"/>
    <property type="match status" value="1"/>
</dbReference>
<comment type="similarity">
    <text evidence="2">In the C-terminal section; belongs to the prokaryotic molybdopterin-containing oxidoreductase family.</text>
</comment>
<dbReference type="Gene3D" id="2.20.25.90">
    <property type="entry name" value="ADC-like domains"/>
    <property type="match status" value="1"/>
</dbReference>
<dbReference type="Gene3D" id="3.30.70.20">
    <property type="match status" value="1"/>
</dbReference>
<dbReference type="PROSITE" id="PS00932">
    <property type="entry name" value="MOLYBDOPTERIN_PROK_3"/>
    <property type="match status" value="1"/>
</dbReference>
<feature type="domain" description="4Fe-4S Mo/W bis-MGD-type" evidence="12">
    <location>
        <begin position="237"/>
        <end position="293"/>
    </location>
</feature>